<evidence type="ECO:0000256" key="4">
    <source>
        <dbReference type="ARBA" id="ARBA00022679"/>
    </source>
</evidence>
<dbReference type="InterPro" id="IPR015424">
    <property type="entry name" value="PyrdxlP-dep_Trfase"/>
</dbReference>
<dbReference type="EC" id="2.6.1.1" evidence="7"/>
<organism evidence="7">
    <name type="scientific">uncultured Thermomicrobiales bacterium</name>
    <dbReference type="NCBI Taxonomy" id="1645740"/>
    <lineage>
        <taxon>Bacteria</taxon>
        <taxon>Pseudomonadati</taxon>
        <taxon>Thermomicrobiota</taxon>
        <taxon>Thermomicrobia</taxon>
        <taxon>Thermomicrobiales</taxon>
        <taxon>environmental samples</taxon>
    </lineage>
</organism>
<evidence type="ECO:0000256" key="2">
    <source>
        <dbReference type="ARBA" id="ARBA00007441"/>
    </source>
</evidence>
<dbReference type="NCBIfam" id="NF006569">
    <property type="entry name" value="PRK09082.1"/>
    <property type="match status" value="1"/>
</dbReference>
<evidence type="ECO:0000259" key="6">
    <source>
        <dbReference type="Pfam" id="PF00155"/>
    </source>
</evidence>
<dbReference type="Gene3D" id="3.40.640.10">
    <property type="entry name" value="Type I PLP-dependent aspartate aminotransferase-like (Major domain)"/>
    <property type="match status" value="1"/>
</dbReference>
<keyword evidence="5" id="KW-0663">Pyridoxal phosphate</keyword>
<protein>
    <submittedName>
        <fullName evidence="7">Aspartate aminotransferase</fullName>
        <ecNumber evidence="7">2.6.1.1</ecNumber>
    </submittedName>
</protein>
<accession>A0A6J4URT6</accession>
<feature type="domain" description="Aminotransferase class I/classII large" evidence="6">
    <location>
        <begin position="31"/>
        <end position="384"/>
    </location>
</feature>
<gene>
    <name evidence="7" type="ORF">AVDCRST_MAG19-1454</name>
</gene>
<dbReference type="InterPro" id="IPR051326">
    <property type="entry name" value="Kynurenine-oxoglutarate_AT"/>
</dbReference>
<dbReference type="GO" id="GO:0005737">
    <property type="term" value="C:cytoplasm"/>
    <property type="evidence" value="ECO:0007669"/>
    <property type="project" value="TreeGrafter"/>
</dbReference>
<dbReference type="GO" id="GO:0016212">
    <property type="term" value="F:kynurenine-oxoglutarate transaminase activity"/>
    <property type="evidence" value="ECO:0007669"/>
    <property type="project" value="TreeGrafter"/>
</dbReference>
<evidence type="ECO:0000313" key="7">
    <source>
        <dbReference type="EMBL" id="CAA9558680.1"/>
    </source>
</evidence>
<evidence type="ECO:0000256" key="5">
    <source>
        <dbReference type="ARBA" id="ARBA00022898"/>
    </source>
</evidence>
<dbReference type="GO" id="GO:0030170">
    <property type="term" value="F:pyridoxal phosphate binding"/>
    <property type="evidence" value="ECO:0007669"/>
    <property type="project" value="InterPro"/>
</dbReference>
<evidence type="ECO:0000256" key="3">
    <source>
        <dbReference type="ARBA" id="ARBA00022576"/>
    </source>
</evidence>
<dbReference type="InterPro" id="IPR015421">
    <property type="entry name" value="PyrdxlP-dep_Trfase_major"/>
</dbReference>
<evidence type="ECO:0000256" key="1">
    <source>
        <dbReference type="ARBA" id="ARBA00001933"/>
    </source>
</evidence>
<comment type="similarity">
    <text evidence="2">Belongs to the class-I pyridoxal-phosphate-dependent aminotransferase family.</text>
</comment>
<dbReference type="InterPro" id="IPR015422">
    <property type="entry name" value="PyrdxlP-dep_Trfase_small"/>
</dbReference>
<dbReference type="Gene3D" id="3.90.1150.10">
    <property type="entry name" value="Aspartate Aminotransferase, domain 1"/>
    <property type="match status" value="1"/>
</dbReference>
<name>A0A6J4URT6_9BACT</name>
<dbReference type="FunFam" id="3.40.640.10:FF:000024">
    <property type="entry name" value="Kynurenine--oxoglutarate transaminase 3"/>
    <property type="match status" value="1"/>
</dbReference>
<dbReference type="EMBL" id="CADCWL010000065">
    <property type="protein sequence ID" value="CAA9558680.1"/>
    <property type="molecule type" value="Genomic_DNA"/>
</dbReference>
<comment type="cofactor">
    <cofactor evidence="1">
        <name>pyridoxal 5'-phosphate</name>
        <dbReference type="ChEBI" id="CHEBI:597326"/>
    </cofactor>
</comment>
<proteinExistence type="inferred from homology"/>
<dbReference type="PANTHER" id="PTHR43807:SF20">
    <property type="entry name" value="FI04487P"/>
    <property type="match status" value="1"/>
</dbReference>
<keyword evidence="3 7" id="KW-0032">Aminotransferase</keyword>
<dbReference type="Pfam" id="PF00155">
    <property type="entry name" value="Aminotran_1_2"/>
    <property type="match status" value="1"/>
</dbReference>
<dbReference type="SUPFAM" id="SSF53383">
    <property type="entry name" value="PLP-dependent transferases"/>
    <property type="match status" value="1"/>
</dbReference>
<reference evidence="7" key="1">
    <citation type="submission" date="2020-02" db="EMBL/GenBank/DDBJ databases">
        <authorList>
            <person name="Meier V. D."/>
        </authorList>
    </citation>
    <scope>NUCLEOTIDE SEQUENCE</scope>
    <source>
        <strain evidence="7">AVDCRST_MAG19</strain>
    </source>
</reference>
<dbReference type="CDD" id="cd00609">
    <property type="entry name" value="AAT_like"/>
    <property type="match status" value="1"/>
</dbReference>
<dbReference type="InterPro" id="IPR004839">
    <property type="entry name" value="Aminotransferase_I/II_large"/>
</dbReference>
<sequence>MMDGRAHPRLRGFGTSVFTEMSRLAIEHGAVNLGQGFPDFEGPDFVKEAAKAAIDSGRNQYAPSHGVPRLRAAIAASWTQDTGREVDPESEVTVTSGATEALFDAVQAFLGPGDEVVAFEPFYDAYPAAAALAGGRLRPVTLRPPGWSFDPEELVAAFGPRTRVLLLNTPHNPTGKVFRRDELSVIADLCRERDVVVLSDEVYDRIVFEGAVHVSPATLPGMWDRTLVINSTGKTFSLTGWKVGYAVGPAPLQTALRAVHQFVTFATATPFQEAFATALEVAPGLGYYDRLREEYTARRERLRTVLEEVGLRTLPVAGAYFLLAEVAGHGFRDDVAFCRYLTTEVGVAAVPPSAFYADPNLAPLLARFCFAKKTETLRKAAERLRRLPPQPGGV</sequence>
<dbReference type="AlphaFoldDB" id="A0A6J4URT6"/>
<dbReference type="PANTHER" id="PTHR43807">
    <property type="entry name" value="FI04487P"/>
    <property type="match status" value="1"/>
</dbReference>
<keyword evidence="4 7" id="KW-0808">Transferase</keyword>
<dbReference type="GO" id="GO:0004069">
    <property type="term" value="F:L-aspartate:2-oxoglutarate aminotransferase activity"/>
    <property type="evidence" value="ECO:0007669"/>
    <property type="project" value="UniProtKB-EC"/>
</dbReference>